<dbReference type="InterPro" id="IPR053147">
    <property type="entry name" value="Hsp_HslJ-like"/>
</dbReference>
<accession>A0A3D8JB30</accession>
<name>A0A3D8JB30_9HELI</name>
<dbReference type="PANTHER" id="PTHR35535:SF1">
    <property type="entry name" value="HEAT SHOCK PROTEIN HSLJ"/>
    <property type="match status" value="1"/>
</dbReference>
<dbReference type="AlphaFoldDB" id="A0A3D8JB30"/>
<evidence type="ECO:0000256" key="1">
    <source>
        <dbReference type="SAM" id="MobiDB-lite"/>
    </source>
</evidence>
<comment type="caution">
    <text evidence="3">The sequence shown here is derived from an EMBL/GenBank/DDBJ whole genome shotgun (WGS) entry which is preliminary data.</text>
</comment>
<feature type="region of interest" description="Disordered" evidence="1">
    <location>
        <begin position="61"/>
        <end position="86"/>
    </location>
</feature>
<dbReference type="Pfam" id="PF03724">
    <property type="entry name" value="META"/>
    <property type="match status" value="1"/>
</dbReference>
<dbReference type="Proteomes" id="UP000256695">
    <property type="component" value="Unassembled WGS sequence"/>
</dbReference>
<sequence>MVKWIIFGFASLILTGCSILNIFQGSFAQDDWEIEKIVVKNKEYLALGELKELALQKLQQQQKNTMEENQEAQQDENNTSEGNLQDFDTQGSLLQQSDEQETKEDTLQDLQELAQIDEVSTLRFDTKQSKIFGVAACNNFSADYSWKDADNIEIYEVNITRKLCSPSQVMGFELRFARNLKNIFFVEKKGKTAMILKNKDVQIFLKAR</sequence>
<dbReference type="PROSITE" id="PS51257">
    <property type="entry name" value="PROKAR_LIPOPROTEIN"/>
    <property type="match status" value="1"/>
</dbReference>
<dbReference type="InterPro" id="IPR005184">
    <property type="entry name" value="DUF306_Meta_HslJ"/>
</dbReference>
<evidence type="ECO:0000313" key="3">
    <source>
        <dbReference type="EMBL" id="RDU74101.1"/>
    </source>
</evidence>
<dbReference type="PANTHER" id="PTHR35535">
    <property type="entry name" value="HEAT SHOCK PROTEIN HSLJ"/>
    <property type="match status" value="1"/>
</dbReference>
<feature type="domain" description="DUF306" evidence="2">
    <location>
        <begin position="118"/>
        <end position="201"/>
    </location>
</feature>
<evidence type="ECO:0000313" key="4">
    <source>
        <dbReference type="Proteomes" id="UP000256695"/>
    </source>
</evidence>
<dbReference type="RefSeq" id="WP_115578783.1">
    <property type="nucleotide sequence ID" value="NZ_NXLX01000005.1"/>
</dbReference>
<dbReference type="Gene3D" id="2.40.128.270">
    <property type="match status" value="1"/>
</dbReference>
<protein>
    <recommendedName>
        <fullName evidence="2">DUF306 domain-containing protein</fullName>
    </recommendedName>
</protein>
<reference evidence="3 4" key="1">
    <citation type="submission" date="2018-04" db="EMBL/GenBank/DDBJ databases">
        <title>Novel Campyloabacter and Helicobacter Species and Strains.</title>
        <authorList>
            <person name="Mannion A.J."/>
            <person name="Shen Z."/>
            <person name="Fox J.G."/>
        </authorList>
    </citation>
    <scope>NUCLEOTIDE SEQUENCE [LARGE SCALE GENOMIC DNA]</scope>
    <source>
        <strain evidence="3 4">MIT 04-9362</strain>
    </source>
</reference>
<dbReference type="EMBL" id="NXLX01000005">
    <property type="protein sequence ID" value="RDU74101.1"/>
    <property type="molecule type" value="Genomic_DNA"/>
</dbReference>
<gene>
    <name evidence="3" type="ORF">CQA57_03145</name>
</gene>
<organism evidence="3 4">
    <name type="scientific">Helicobacter anseris</name>
    <dbReference type="NCBI Taxonomy" id="375926"/>
    <lineage>
        <taxon>Bacteria</taxon>
        <taxon>Pseudomonadati</taxon>
        <taxon>Campylobacterota</taxon>
        <taxon>Epsilonproteobacteria</taxon>
        <taxon>Campylobacterales</taxon>
        <taxon>Helicobacteraceae</taxon>
        <taxon>Helicobacter</taxon>
    </lineage>
</organism>
<dbReference type="InterPro" id="IPR038670">
    <property type="entry name" value="HslJ-like_sf"/>
</dbReference>
<proteinExistence type="predicted"/>
<keyword evidence="4" id="KW-1185">Reference proteome</keyword>
<evidence type="ECO:0000259" key="2">
    <source>
        <dbReference type="Pfam" id="PF03724"/>
    </source>
</evidence>
<dbReference type="OrthoDB" id="5326815at2"/>